<dbReference type="AlphaFoldDB" id="A0A0J0XVU9"/>
<comment type="similarity">
    <text evidence="2">Belongs to the UDPGP type 1 family.</text>
</comment>
<evidence type="ECO:0000256" key="2">
    <source>
        <dbReference type="ARBA" id="ARBA00010401"/>
    </source>
</evidence>
<evidence type="ECO:0000256" key="7">
    <source>
        <dbReference type="SAM" id="MobiDB-lite"/>
    </source>
</evidence>
<evidence type="ECO:0000313" key="9">
    <source>
        <dbReference type="Proteomes" id="UP000053611"/>
    </source>
</evidence>
<dbReference type="RefSeq" id="XP_018281698.1">
    <property type="nucleotide sequence ID" value="XM_018420679.1"/>
</dbReference>
<dbReference type="PANTHER" id="PTHR11952">
    <property type="entry name" value="UDP- GLUCOSE PYROPHOSPHORYLASE"/>
    <property type="match status" value="1"/>
</dbReference>
<reference evidence="8 9" key="1">
    <citation type="submission" date="2015-03" db="EMBL/GenBank/DDBJ databases">
        <title>Genomics and transcriptomics of the oil-accumulating basidiomycete yeast T. oleaginosus allow insights into substrate utilization and the diverse evolutionary trajectories of mating systems in fungi.</title>
        <authorList>
            <consortium name="DOE Joint Genome Institute"/>
            <person name="Kourist R."/>
            <person name="Kracht O."/>
            <person name="Bracharz F."/>
            <person name="Lipzen A."/>
            <person name="Nolan M."/>
            <person name="Ohm R."/>
            <person name="Grigoriev I."/>
            <person name="Sun S."/>
            <person name="Heitman J."/>
            <person name="Bruck T."/>
            <person name="Nowrousian M."/>
        </authorList>
    </citation>
    <scope>NUCLEOTIDE SEQUENCE [LARGE SCALE GENOMIC DNA]</scope>
    <source>
        <strain evidence="8 9">IBC0246</strain>
    </source>
</reference>
<sequence length="519" mass="55482">MTHSNGHANPNGGPDLAALRQAYEEAGQGHVFTFWDKLTPAEQGPFAAELASIDVKRVNRIYRNAMAAEAPAADLTGLAPPLVGKDISRSPSPTPEEAGPLPASAVASSDSPDAARWRDVGLRAIADGTVAVLLLAGGQGSRLGSPNPKGMYDLGLPSSKSLFAYQAGRIRKLQALAAQHAGKDDKDVRLRWYVMTSGPTRAVTEAYFAEMDYFGLDSNDVVFFEQGVLPALSNDGKLLLAAPGKVFTAPDGNGGLYAALRRPVNANTDMTVLSDLHARGIKYIHAYCVDNCLVKVADPVFVGYCIERDAQCGAKVVRKTVPTESVGVIAKRGEAYGVIEYSELPTAKAEQRDDKGDLAFWAANIANHFYTTAFLDTVEAMERKMAFHIARKKIPHVDIASGQQLSPAEPNGMKLEMFIFDVFPFVPALSVLEVSRAEEFSGLKNAPGSKSDSPETSRRDLLAQQRRWLLAAGATFADGVEVEVTPEASYGGEGLEYVAGKHFVRSGAISGPDDVAALV</sequence>
<evidence type="ECO:0000313" key="8">
    <source>
        <dbReference type="EMBL" id="KLT45207.1"/>
    </source>
</evidence>
<protein>
    <recommendedName>
        <fullName evidence="3">UDP-N-acetylglucosamine diphosphorylase</fullName>
        <ecNumber evidence="3">2.7.7.23</ecNumber>
    </recommendedName>
</protein>
<keyword evidence="9" id="KW-1185">Reference proteome</keyword>
<dbReference type="PANTHER" id="PTHR11952:SF2">
    <property type="entry name" value="LD24639P"/>
    <property type="match status" value="1"/>
</dbReference>
<comment type="catalytic activity">
    <reaction evidence="6">
        <text>N-acetyl-alpha-D-glucosamine 1-phosphate + UTP + H(+) = UDP-N-acetyl-alpha-D-glucosamine + diphosphate</text>
        <dbReference type="Rhea" id="RHEA:13509"/>
        <dbReference type="ChEBI" id="CHEBI:15378"/>
        <dbReference type="ChEBI" id="CHEBI:33019"/>
        <dbReference type="ChEBI" id="CHEBI:46398"/>
        <dbReference type="ChEBI" id="CHEBI:57705"/>
        <dbReference type="ChEBI" id="CHEBI:57776"/>
        <dbReference type="EC" id="2.7.7.23"/>
    </reaction>
</comment>
<name>A0A0J0XVU9_9TREE</name>
<dbReference type="EC" id="2.7.7.23" evidence="3"/>
<dbReference type="Pfam" id="PF01704">
    <property type="entry name" value="UDPGP"/>
    <property type="match status" value="1"/>
</dbReference>
<dbReference type="Gene3D" id="3.90.550.10">
    <property type="entry name" value="Spore Coat Polysaccharide Biosynthesis Protein SpsA, Chain A"/>
    <property type="match status" value="1"/>
</dbReference>
<dbReference type="EMBL" id="KQ087182">
    <property type="protein sequence ID" value="KLT45207.1"/>
    <property type="molecule type" value="Genomic_DNA"/>
</dbReference>
<dbReference type="OrthoDB" id="532420at2759"/>
<dbReference type="FunFam" id="3.90.550.10:FF:000075">
    <property type="entry name" value="Probable UDP-N-acetylglucosamine pyrophosphorylase"/>
    <property type="match status" value="1"/>
</dbReference>
<dbReference type="GeneID" id="28981282"/>
<organism evidence="8 9">
    <name type="scientific">Cutaneotrichosporon oleaginosum</name>
    <dbReference type="NCBI Taxonomy" id="879819"/>
    <lineage>
        <taxon>Eukaryota</taxon>
        <taxon>Fungi</taxon>
        <taxon>Dikarya</taxon>
        <taxon>Basidiomycota</taxon>
        <taxon>Agaricomycotina</taxon>
        <taxon>Tremellomycetes</taxon>
        <taxon>Trichosporonales</taxon>
        <taxon>Trichosporonaceae</taxon>
        <taxon>Cutaneotrichosporon</taxon>
    </lineage>
</organism>
<evidence type="ECO:0000256" key="6">
    <source>
        <dbReference type="ARBA" id="ARBA00048493"/>
    </source>
</evidence>
<keyword evidence="5" id="KW-0548">Nucleotidyltransferase</keyword>
<keyword evidence="4 8" id="KW-0808">Transferase</keyword>
<evidence type="ECO:0000256" key="3">
    <source>
        <dbReference type="ARBA" id="ARBA00012457"/>
    </source>
</evidence>
<dbReference type="InterPro" id="IPR029044">
    <property type="entry name" value="Nucleotide-diphossugar_trans"/>
</dbReference>
<dbReference type="InterPro" id="IPR039741">
    <property type="entry name" value="UDP-sugar_pyrophosphorylase"/>
</dbReference>
<dbReference type="GO" id="GO:0003977">
    <property type="term" value="F:UDP-N-acetylglucosamine diphosphorylase activity"/>
    <property type="evidence" value="ECO:0007669"/>
    <property type="project" value="UniProtKB-EC"/>
</dbReference>
<gene>
    <name evidence="8" type="ORF">CC85DRAFT_255483</name>
</gene>
<dbReference type="GO" id="GO:0006048">
    <property type="term" value="P:UDP-N-acetylglucosamine biosynthetic process"/>
    <property type="evidence" value="ECO:0007669"/>
    <property type="project" value="TreeGrafter"/>
</dbReference>
<proteinExistence type="inferred from homology"/>
<evidence type="ECO:0000256" key="1">
    <source>
        <dbReference type="ARBA" id="ARBA00005208"/>
    </source>
</evidence>
<comment type="pathway">
    <text evidence="1">Nucleotide-sugar biosynthesis; UDP-N-acetyl-alpha-D-glucosamine biosynthesis; UDP-N-acetyl-alpha-D-glucosamine from N-acetyl-alpha-D-glucosamine 1-phosphate: step 1/1.</text>
</comment>
<dbReference type="SUPFAM" id="SSF53448">
    <property type="entry name" value="Nucleotide-diphospho-sugar transferases"/>
    <property type="match status" value="1"/>
</dbReference>
<feature type="region of interest" description="Disordered" evidence="7">
    <location>
        <begin position="83"/>
        <end position="112"/>
    </location>
</feature>
<evidence type="ECO:0000256" key="4">
    <source>
        <dbReference type="ARBA" id="ARBA00022679"/>
    </source>
</evidence>
<dbReference type="InterPro" id="IPR002618">
    <property type="entry name" value="UDPGP_fam"/>
</dbReference>
<dbReference type="Proteomes" id="UP000053611">
    <property type="component" value="Unassembled WGS sequence"/>
</dbReference>
<accession>A0A0J0XVU9</accession>
<feature type="compositionally biased region" description="Low complexity" evidence="7">
    <location>
        <begin position="102"/>
        <end position="112"/>
    </location>
</feature>
<dbReference type="CDD" id="cd04193">
    <property type="entry name" value="UDPGlcNAc_PPase"/>
    <property type="match status" value="1"/>
</dbReference>
<evidence type="ECO:0000256" key="5">
    <source>
        <dbReference type="ARBA" id="ARBA00022695"/>
    </source>
</evidence>
<dbReference type="STRING" id="879819.A0A0J0XVU9"/>